<evidence type="ECO:0000313" key="1">
    <source>
        <dbReference type="EMBL" id="KAK7339063.1"/>
    </source>
</evidence>
<comment type="caution">
    <text evidence="1">The sequence shown here is derived from an EMBL/GenBank/DDBJ whole genome shotgun (WGS) entry which is preliminary data.</text>
</comment>
<protein>
    <submittedName>
        <fullName evidence="1">Uncharacterized protein</fullName>
    </submittedName>
</protein>
<organism evidence="1 2">
    <name type="scientific">Canavalia gladiata</name>
    <name type="common">Sword bean</name>
    <name type="synonym">Dolichos gladiatus</name>
    <dbReference type="NCBI Taxonomy" id="3824"/>
    <lineage>
        <taxon>Eukaryota</taxon>
        <taxon>Viridiplantae</taxon>
        <taxon>Streptophyta</taxon>
        <taxon>Embryophyta</taxon>
        <taxon>Tracheophyta</taxon>
        <taxon>Spermatophyta</taxon>
        <taxon>Magnoliopsida</taxon>
        <taxon>eudicotyledons</taxon>
        <taxon>Gunneridae</taxon>
        <taxon>Pentapetalae</taxon>
        <taxon>rosids</taxon>
        <taxon>fabids</taxon>
        <taxon>Fabales</taxon>
        <taxon>Fabaceae</taxon>
        <taxon>Papilionoideae</taxon>
        <taxon>50 kb inversion clade</taxon>
        <taxon>NPAAA clade</taxon>
        <taxon>indigoferoid/millettioid clade</taxon>
        <taxon>Phaseoleae</taxon>
        <taxon>Canavalia</taxon>
    </lineage>
</organism>
<name>A0AAN9QPV8_CANGL</name>
<keyword evidence="2" id="KW-1185">Reference proteome</keyword>
<sequence length="96" mass="10983">MGSIFGRSATPNIDHILASHWLYEIPRRGSETSKIRIAMARVQTRLQKELAAYLQPNQNVNFPFGGLELNLKPIPRYCGTPNCMYAWVQPALPHYR</sequence>
<gene>
    <name evidence="1" type="ORF">VNO77_19706</name>
</gene>
<dbReference type="AlphaFoldDB" id="A0AAN9QPV8"/>
<reference evidence="1 2" key="1">
    <citation type="submission" date="2024-01" db="EMBL/GenBank/DDBJ databases">
        <title>The genomes of 5 underutilized Papilionoideae crops provide insights into root nodulation and disease resistanc.</title>
        <authorList>
            <person name="Jiang F."/>
        </authorList>
    </citation>
    <scope>NUCLEOTIDE SEQUENCE [LARGE SCALE GENOMIC DNA]</scope>
    <source>
        <strain evidence="1">LVBAO_FW01</strain>
        <tissue evidence="1">Leaves</tissue>
    </source>
</reference>
<accession>A0AAN9QPV8</accession>
<proteinExistence type="predicted"/>
<dbReference type="Proteomes" id="UP001367508">
    <property type="component" value="Unassembled WGS sequence"/>
</dbReference>
<evidence type="ECO:0000313" key="2">
    <source>
        <dbReference type="Proteomes" id="UP001367508"/>
    </source>
</evidence>
<dbReference type="EMBL" id="JAYMYQ010000004">
    <property type="protein sequence ID" value="KAK7339063.1"/>
    <property type="molecule type" value="Genomic_DNA"/>
</dbReference>